<sequence>MDTSIAFHHLESPFPEGFLWGGAIAGNQCEGAWREGGKGPTVADVSRYKPGIDPRDYSAQHGITSEEIAQAMQTDDELMYPKRHGIDFYHRYREDIALFAEMGFKCLRVSIQWARIFPMGDEEEPNEAGLSFYENVFRTMREHGIEPLVTLHHYEMPLYLSNHYQGWYDRCLVDLFARFARVCFERYKGLVKYWITFNEIDSIFRHPYVTAGIVPDRFADANLEEVIYQAVHHQFVAAALATKELHEIDPDALMGCMITRTLTYPENCNPKNMLLSQRSNRENYFYSDVQVRGAYPAFIFDYWDKHGIDVRFEQGDEEILRCYPADFVSFSYYMSLVDSVDADDREKVCGNLATGVKNPYLDVSEWGWQIDPDGLRYALVDMYDRYQKPLFIVENGLGARDVVNHDGSIDDDYRIDYFRRHIRAIAEAIDDGVEVMGYTSWGCIDVVSTSTNQMSKRYGFIYVDLDDDGKGTYDRTRKKSFYWYRKVIETNGASLFSEDGGDER</sequence>
<evidence type="ECO:0000256" key="3">
    <source>
        <dbReference type="ARBA" id="ARBA00023295"/>
    </source>
</evidence>
<dbReference type="PROSITE" id="PS00572">
    <property type="entry name" value="GLYCOSYL_HYDROL_F1_1"/>
    <property type="match status" value="1"/>
</dbReference>
<accession>A0A5K1J013</accession>
<keyword evidence="8" id="KW-1185">Reference proteome</keyword>
<comment type="similarity">
    <text evidence="1 5">Belongs to the glycosyl hydrolase 1 family.</text>
</comment>
<organism evidence="7 8">
    <name type="scientific">Collinsella aerofaciens</name>
    <dbReference type="NCBI Taxonomy" id="74426"/>
    <lineage>
        <taxon>Bacteria</taxon>
        <taxon>Bacillati</taxon>
        <taxon>Actinomycetota</taxon>
        <taxon>Coriobacteriia</taxon>
        <taxon>Coriobacteriales</taxon>
        <taxon>Coriobacteriaceae</taxon>
        <taxon>Collinsella</taxon>
    </lineage>
</organism>
<dbReference type="EC" id="3.2.1.86" evidence="7"/>
<name>A0A5K1J013_9ACTN</name>
<dbReference type="Pfam" id="PF00232">
    <property type="entry name" value="Glyco_hydro_1"/>
    <property type="match status" value="1"/>
</dbReference>
<evidence type="ECO:0000256" key="2">
    <source>
        <dbReference type="ARBA" id="ARBA00022801"/>
    </source>
</evidence>
<dbReference type="SUPFAM" id="SSF51445">
    <property type="entry name" value="(Trans)glycosidases"/>
    <property type="match status" value="1"/>
</dbReference>
<dbReference type="GO" id="GO:0008706">
    <property type="term" value="F:6-phospho-beta-glucosidase activity"/>
    <property type="evidence" value="ECO:0007669"/>
    <property type="project" value="UniProtKB-EC"/>
</dbReference>
<dbReference type="InterPro" id="IPR018120">
    <property type="entry name" value="Glyco_hydro_1_AS"/>
</dbReference>
<dbReference type="EMBL" id="CABWIE010000019">
    <property type="protein sequence ID" value="VWL95088.1"/>
    <property type="molecule type" value="Genomic_DNA"/>
</dbReference>
<dbReference type="GO" id="GO:0016052">
    <property type="term" value="P:carbohydrate catabolic process"/>
    <property type="evidence" value="ECO:0007669"/>
    <property type="project" value="TreeGrafter"/>
</dbReference>
<protein>
    <submittedName>
        <fullName evidence="7">Aryl-phospho-beta-D-glucosidase BglH</fullName>
        <ecNumber evidence="7">3.2.1.86</ecNumber>
    </submittedName>
</protein>
<evidence type="ECO:0000313" key="8">
    <source>
        <dbReference type="Proteomes" id="UP000361836"/>
    </source>
</evidence>
<dbReference type="FunFam" id="3.20.20.80:FF:000004">
    <property type="entry name" value="Beta-glucosidase 6-phospho-beta-glucosidase"/>
    <property type="match status" value="1"/>
</dbReference>
<dbReference type="AlphaFoldDB" id="A0A5K1J013"/>
<dbReference type="PROSITE" id="PS00653">
    <property type="entry name" value="GLYCOSYL_HYDROL_F1_2"/>
    <property type="match status" value="1"/>
</dbReference>
<dbReference type="Proteomes" id="UP000361836">
    <property type="component" value="Unassembled WGS sequence"/>
</dbReference>
<evidence type="ECO:0000256" key="6">
    <source>
        <dbReference type="RuleBase" id="RU004468"/>
    </source>
</evidence>
<dbReference type="PRINTS" id="PR00131">
    <property type="entry name" value="GLHYDRLASE1"/>
</dbReference>
<dbReference type="InterPro" id="IPR017853">
    <property type="entry name" value="GH"/>
</dbReference>
<evidence type="ECO:0000256" key="5">
    <source>
        <dbReference type="RuleBase" id="RU003690"/>
    </source>
</evidence>
<reference evidence="7 8" key="1">
    <citation type="submission" date="2019-10" db="EMBL/GenBank/DDBJ databases">
        <authorList>
            <person name="Wolf R A."/>
        </authorList>
    </citation>
    <scope>NUCLEOTIDE SEQUENCE [LARGE SCALE GENOMIC DNA]</scope>
    <source>
        <strain evidence="7">Collinsella_aerofaciens_MC2</strain>
    </source>
</reference>
<feature type="active site" description="Nucleophile" evidence="4">
    <location>
        <position position="394"/>
    </location>
</feature>
<dbReference type="PANTHER" id="PTHR10353:SF122">
    <property type="entry name" value="6-PHOSPHO-BETA-GLUCOSIDASE ASCB-RELATED"/>
    <property type="match status" value="1"/>
</dbReference>
<dbReference type="InterPro" id="IPR033132">
    <property type="entry name" value="GH_1_N_CS"/>
</dbReference>
<dbReference type="Gene3D" id="3.20.20.80">
    <property type="entry name" value="Glycosidases"/>
    <property type="match status" value="1"/>
</dbReference>
<gene>
    <name evidence="7" type="primary">bglH_1</name>
    <name evidence="7" type="ORF">KCJAJFAP_00127</name>
</gene>
<evidence type="ECO:0000256" key="1">
    <source>
        <dbReference type="ARBA" id="ARBA00010838"/>
    </source>
</evidence>
<proteinExistence type="inferred from homology"/>
<dbReference type="PANTHER" id="PTHR10353">
    <property type="entry name" value="GLYCOSYL HYDROLASE"/>
    <property type="match status" value="1"/>
</dbReference>
<dbReference type="GO" id="GO:0005829">
    <property type="term" value="C:cytosol"/>
    <property type="evidence" value="ECO:0007669"/>
    <property type="project" value="TreeGrafter"/>
</dbReference>
<evidence type="ECO:0000313" key="7">
    <source>
        <dbReference type="EMBL" id="VWL95088.1"/>
    </source>
</evidence>
<dbReference type="InterPro" id="IPR001360">
    <property type="entry name" value="Glyco_hydro_1"/>
</dbReference>
<keyword evidence="3 6" id="KW-0326">Glycosidase</keyword>
<dbReference type="RefSeq" id="WP_152076420.1">
    <property type="nucleotide sequence ID" value="NZ_CAAKNU010000058.1"/>
</dbReference>
<evidence type="ECO:0000256" key="4">
    <source>
        <dbReference type="PROSITE-ProRule" id="PRU10055"/>
    </source>
</evidence>
<keyword evidence="2 6" id="KW-0378">Hydrolase</keyword>